<keyword evidence="4" id="KW-0808">Transferase</keyword>
<feature type="transmembrane region" description="Helical" evidence="2">
    <location>
        <begin position="197"/>
        <end position="217"/>
    </location>
</feature>
<evidence type="ECO:0000313" key="4">
    <source>
        <dbReference type="EMBL" id="MFC5830246.1"/>
    </source>
</evidence>
<protein>
    <submittedName>
        <fullName evidence="4">Acyltransferase</fullName>
        <ecNumber evidence="4">2.3.1.-</ecNumber>
    </submittedName>
</protein>
<evidence type="ECO:0000256" key="2">
    <source>
        <dbReference type="SAM" id="Phobius"/>
    </source>
</evidence>
<gene>
    <name evidence="4" type="ORF">ACFPZ3_40870</name>
</gene>
<keyword evidence="2" id="KW-0472">Membrane</keyword>
<comment type="caution">
    <text evidence="4">The sequence shown here is derived from an EMBL/GenBank/DDBJ whole genome shotgun (WGS) entry which is preliminary data.</text>
</comment>
<feature type="transmembrane region" description="Helical" evidence="2">
    <location>
        <begin position="21"/>
        <end position="39"/>
    </location>
</feature>
<keyword evidence="4" id="KW-0012">Acyltransferase</keyword>
<reference evidence="5" key="1">
    <citation type="journal article" date="2019" name="Int. J. Syst. Evol. Microbiol.">
        <title>The Global Catalogue of Microorganisms (GCM) 10K type strain sequencing project: providing services to taxonomists for standard genome sequencing and annotation.</title>
        <authorList>
            <consortium name="The Broad Institute Genomics Platform"/>
            <consortium name="The Broad Institute Genome Sequencing Center for Infectious Disease"/>
            <person name="Wu L."/>
            <person name="Ma J."/>
        </authorList>
    </citation>
    <scope>NUCLEOTIDE SEQUENCE [LARGE SCALE GENOMIC DNA]</scope>
    <source>
        <strain evidence="5">CCUG 53903</strain>
    </source>
</reference>
<feature type="transmembrane region" description="Helical" evidence="2">
    <location>
        <begin position="291"/>
        <end position="308"/>
    </location>
</feature>
<organism evidence="4 5">
    <name type="scientific">Nonomuraea insulae</name>
    <dbReference type="NCBI Taxonomy" id="1616787"/>
    <lineage>
        <taxon>Bacteria</taxon>
        <taxon>Bacillati</taxon>
        <taxon>Actinomycetota</taxon>
        <taxon>Actinomycetes</taxon>
        <taxon>Streptosporangiales</taxon>
        <taxon>Streptosporangiaceae</taxon>
        <taxon>Nonomuraea</taxon>
    </lineage>
</organism>
<dbReference type="PANTHER" id="PTHR36927">
    <property type="entry name" value="BLR4337 PROTEIN"/>
    <property type="match status" value="1"/>
</dbReference>
<dbReference type="PANTHER" id="PTHR36927:SF3">
    <property type="entry name" value="GLUCANS BIOSYNTHESIS PROTEIN C"/>
    <property type="match status" value="1"/>
</dbReference>
<name>A0ABW1D0P7_9ACTN</name>
<feature type="region of interest" description="Disordered" evidence="1">
    <location>
        <begin position="315"/>
        <end position="341"/>
    </location>
</feature>
<dbReference type="RefSeq" id="WP_379519732.1">
    <property type="nucleotide sequence ID" value="NZ_JBHSPA010000052.1"/>
</dbReference>
<dbReference type="EMBL" id="JBHSPA010000052">
    <property type="protein sequence ID" value="MFC5830246.1"/>
    <property type="molecule type" value="Genomic_DNA"/>
</dbReference>
<dbReference type="Pfam" id="PF01757">
    <property type="entry name" value="Acyl_transf_3"/>
    <property type="match status" value="1"/>
</dbReference>
<dbReference type="Proteomes" id="UP001596058">
    <property type="component" value="Unassembled WGS sequence"/>
</dbReference>
<feature type="transmembrane region" description="Helical" evidence="2">
    <location>
        <begin position="253"/>
        <end position="271"/>
    </location>
</feature>
<dbReference type="EC" id="2.3.1.-" evidence="4"/>
<keyword evidence="2" id="KW-1133">Transmembrane helix</keyword>
<proteinExistence type="predicted"/>
<dbReference type="GO" id="GO:0016746">
    <property type="term" value="F:acyltransferase activity"/>
    <property type="evidence" value="ECO:0007669"/>
    <property type="project" value="UniProtKB-KW"/>
</dbReference>
<feature type="transmembrane region" description="Helical" evidence="2">
    <location>
        <begin position="382"/>
        <end position="404"/>
    </location>
</feature>
<evidence type="ECO:0000259" key="3">
    <source>
        <dbReference type="Pfam" id="PF01757"/>
    </source>
</evidence>
<evidence type="ECO:0000313" key="5">
    <source>
        <dbReference type="Proteomes" id="UP001596058"/>
    </source>
</evidence>
<feature type="transmembrane region" description="Helical" evidence="2">
    <location>
        <begin position="223"/>
        <end position="241"/>
    </location>
</feature>
<feature type="transmembrane region" description="Helical" evidence="2">
    <location>
        <begin position="99"/>
        <end position="117"/>
    </location>
</feature>
<keyword evidence="2" id="KW-0812">Transmembrane</keyword>
<keyword evidence="5" id="KW-1185">Reference proteome</keyword>
<accession>A0ABW1D0P7</accession>
<feature type="transmembrane region" description="Helical" evidence="2">
    <location>
        <begin position="55"/>
        <end position="78"/>
    </location>
</feature>
<sequence>MTTRTGPSAQLAPERRPELDAMRALVVVGLVFFHASLVFDSRDDFYVKNAETTEITFIIAALCVIWAMPLLFLIAGLGSWHSMRRRGAGGFARERLTRLGVPLVFATITIIPVPQWLRLLGRPGYDESYWAFLPKFFSVRLDLSDFPFVLDGEYFETGHLWFVVLLLVFSLLLAPVARWVPRDRAWLAAIARPRGGLLLLGLPVAVICALVGLEEAFGGWSRWAYLAFFVYGFVLVTDPGFRAAMRRDRLPAAVAGAVLMAVGVPGFIVAGDAPGADAFTDLTPLAVGVRALYGLAGWCWLVAILGALDRPSRAPSESELSEAGPSESEPSESRPSGSRPAEAGLRRRLSAYLAPAVLPLYILHQPIVVAVAYFVVGWRAPILLEYLVIVAISLVLTVAAYDVLVRRTRVTRFLFGMREPTAGSG</sequence>
<dbReference type="InterPro" id="IPR050623">
    <property type="entry name" value="Glucan_succinyl_AcylTrfase"/>
</dbReference>
<feature type="domain" description="Acyltransferase 3" evidence="3">
    <location>
        <begin position="18"/>
        <end position="401"/>
    </location>
</feature>
<feature type="transmembrane region" description="Helical" evidence="2">
    <location>
        <begin position="349"/>
        <end position="376"/>
    </location>
</feature>
<dbReference type="InterPro" id="IPR002656">
    <property type="entry name" value="Acyl_transf_3_dom"/>
</dbReference>
<feature type="transmembrane region" description="Helical" evidence="2">
    <location>
        <begin position="158"/>
        <end position="177"/>
    </location>
</feature>
<evidence type="ECO:0000256" key="1">
    <source>
        <dbReference type="SAM" id="MobiDB-lite"/>
    </source>
</evidence>